<sequence>MKHLSRFDIEAIAAKYVKAYMELPDVRNTKIYRIDPELLLEKILGLTVEYQHLSYDGSILGMTSFTELGVQVLEDDDNEAFFFLDGKTVLVEKDLAFDNKLRGRKNFTLMHEGSHQIFKTLFPNDYGVTQKSSGVHYYKANSERNKPISDWEEWQANTLGAAILLPETLIKQGMFLFNLGDKIECLNKIYSPEVYKRFEALADFLGCSKKALAIRMKQLGLLKKEYLDNPFDIINIYPEGCSV</sequence>
<dbReference type="EMBL" id="RCYR01000010">
    <property type="protein sequence ID" value="RYS80282.1"/>
    <property type="molecule type" value="Genomic_DNA"/>
</dbReference>
<dbReference type="AlphaFoldDB" id="A0A4Q5C8B3"/>
<comment type="caution">
    <text evidence="1">The sequence shown here is derived from an EMBL/GenBank/DDBJ whole genome shotgun (WGS) entry which is preliminary data.</text>
</comment>
<dbReference type="RefSeq" id="WP_129794868.1">
    <property type="nucleotide sequence ID" value="NZ_RCYR01000010.1"/>
</dbReference>
<protein>
    <submittedName>
        <fullName evidence="1">ImmA/IrrE family metallo-endopeptidase</fullName>
    </submittedName>
</protein>
<evidence type="ECO:0000313" key="1">
    <source>
        <dbReference type="EMBL" id="RYS80282.1"/>
    </source>
</evidence>
<proteinExistence type="predicted"/>
<organism evidence="1 2">
    <name type="scientific">[Ruminococcus] torques</name>
    <dbReference type="NCBI Taxonomy" id="33039"/>
    <lineage>
        <taxon>Bacteria</taxon>
        <taxon>Bacillati</taxon>
        <taxon>Bacillota</taxon>
        <taxon>Clostridia</taxon>
        <taxon>Lachnospirales</taxon>
        <taxon>Lachnospiraceae</taxon>
        <taxon>Mediterraneibacter</taxon>
    </lineage>
</organism>
<dbReference type="Proteomes" id="UP000292665">
    <property type="component" value="Unassembled WGS sequence"/>
</dbReference>
<name>A0A4Q5C8B3_9FIRM</name>
<gene>
    <name evidence="1" type="ORF">EAI93_06790</name>
</gene>
<accession>A0A4Q5C8B3</accession>
<evidence type="ECO:0000313" key="2">
    <source>
        <dbReference type="Proteomes" id="UP000292665"/>
    </source>
</evidence>
<reference evidence="1 2" key="1">
    <citation type="journal article" date="2019" name="Science, e1252229">
        <title>Invertible promoters mediate bacterial phase variation, antibiotic resistance, and host adaptation in the gut.</title>
        <authorList>
            <person name="Jiang X."/>
            <person name="Hall A.B."/>
            <person name="Arthur T.D."/>
            <person name="Plichta D.R."/>
            <person name="Covington C.T."/>
            <person name="Poyet M."/>
            <person name="Crothers J."/>
            <person name="Moses P.L."/>
            <person name="Tolonen A.C."/>
            <person name="Vlamakis H."/>
            <person name="Alm E.J."/>
            <person name="Xavier R.J."/>
        </authorList>
    </citation>
    <scope>NUCLEOTIDE SEQUENCE [LARGE SCALE GENOMIC DNA]</scope>
    <source>
        <strain evidence="2">aa_0143</strain>
    </source>
</reference>